<dbReference type="InterPro" id="IPR011010">
    <property type="entry name" value="DNA_brk_join_enz"/>
</dbReference>
<dbReference type="GO" id="GO:0003677">
    <property type="term" value="F:DNA binding"/>
    <property type="evidence" value="ECO:0007669"/>
    <property type="project" value="UniProtKB-UniRule"/>
</dbReference>
<dbReference type="STRING" id="452637.Oter_4353"/>
<evidence type="ECO:0000259" key="5">
    <source>
        <dbReference type="PROSITE" id="PS51898"/>
    </source>
</evidence>
<proteinExistence type="predicted"/>
<dbReference type="eggNOG" id="COG0582">
    <property type="taxonomic scope" value="Bacteria"/>
</dbReference>
<dbReference type="InterPro" id="IPR010998">
    <property type="entry name" value="Integrase_recombinase_N"/>
</dbReference>
<dbReference type="Proteomes" id="UP000007013">
    <property type="component" value="Chromosome"/>
</dbReference>
<organism evidence="7 8">
    <name type="scientific">Opitutus terrae (strain DSM 11246 / JCM 15787 / PB90-1)</name>
    <dbReference type="NCBI Taxonomy" id="452637"/>
    <lineage>
        <taxon>Bacteria</taxon>
        <taxon>Pseudomonadati</taxon>
        <taxon>Verrucomicrobiota</taxon>
        <taxon>Opitutia</taxon>
        <taxon>Opitutales</taxon>
        <taxon>Opitutaceae</taxon>
        <taxon>Opitutus</taxon>
    </lineage>
</organism>
<sequence length="470" mass="52858">MALELRYPRSKWWYGRVAIGERRILKNLAVEVRGSVPPTLTELGDMAFERTRAKAQAALEKLQLDLKRRASAEELVQTIHEIRTGARVSSIPLAEIGARWCAVLRRRPLSASYQKQKVACIERFIRFAKKASPSLYEMAQVQAPLANAFCRAELARGVAAKTYNHTLIHLRSVFHVLRKEAGIAENPFATIPLQDGETVFRKPFSVEELSLLEEKAQADPFIYPLIVTGMCTAMRRGDCCTLRRSSVDLEGGFVTVKTAKTGETVQIPIFPLLRSVLEKALAKPAPRPPFYVFPELEAHYRLNPDHLTDRVRRVMKAAGFFNPKDNEDAPSRGAVQQEREHGLRKASLRDFHSLRVTWVTVALTAGVPLEIVQKVTGHRTTAIVLKHYFQPGREEFRRTLAGRLPALLGERSKPTSPPPEAFNVDELRAKLTAMEASTWRHTRDELLTRLPLEVKVTPPAKSLLEPSFAA</sequence>
<dbReference type="KEGG" id="ote:Oter_4353"/>
<dbReference type="PROSITE" id="PS51898">
    <property type="entry name" value="TYR_RECOMBINASE"/>
    <property type="match status" value="1"/>
</dbReference>
<name>B1ZRH5_OPITP</name>
<evidence type="ECO:0000256" key="1">
    <source>
        <dbReference type="ARBA" id="ARBA00022908"/>
    </source>
</evidence>
<evidence type="ECO:0000256" key="3">
    <source>
        <dbReference type="ARBA" id="ARBA00023172"/>
    </source>
</evidence>
<evidence type="ECO:0000259" key="6">
    <source>
        <dbReference type="PROSITE" id="PS51900"/>
    </source>
</evidence>
<protein>
    <submittedName>
        <fullName evidence="7">Integrase family protein</fullName>
    </submittedName>
</protein>
<evidence type="ECO:0000256" key="2">
    <source>
        <dbReference type="ARBA" id="ARBA00023125"/>
    </source>
</evidence>
<dbReference type="InterPro" id="IPR013762">
    <property type="entry name" value="Integrase-like_cat_sf"/>
</dbReference>
<dbReference type="InterPro" id="IPR044068">
    <property type="entry name" value="CB"/>
</dbReference>
<dbReference type="RefSeq" id="WP_012377151.1">
    <property type="nucleotide sequence ID" value="NC_010571.1"/>
</dbReference>
<dbReference type="GO" id="GO:0015074">
    <property type="term" value="P:DNA integration"/>
    <property type="evidence" value="ECO:0007669"/>
    <property type="project" value="UniProtKB-KW"/>
</dbReference>
<dbReference type="PANTHER" id="PTHR30349">
    <property type="entry name" value="PHAGE INTEGRASE-RELATED"/>
    <property type="match status" value="1"/>
</dbReference>
<dbReference type="GO" id="GO:0006310">
    <property type="term" value="P:DNA recombination"/>
    <property type="evidence" value="ECO:0007669"/>
    <property type="project" value="UniProtKB-KW"/>
</dbReference>
<dbReference type="AlphaFoldDB" id="B1ZRH5"/>
<gene>
    <name evidence="7" type="ordered locus">Oter_4353</name>
</gene>
<dbReference type="PROSITE" id="PS51900">
    <property type="entry name" value="CB"/>
    <property type="match status" value="1"/>
</dbReference>
<evidence type="ECO:0000313" key="8">
    <source>
        <dbReference type="Proteomes" id="UP000007013"/>
    </source>
</evidence>
<keyword evidence="3" id="KW-0233">DNA recombination</keyword>
<dbReference type="InterPro" id="IPR002104">
    <property type="entry name" value="Integrase_catalytic"/>
</dbReference>
<dbReference type="InterPro" id="IPR050090">
    <property type="entry name" value="Tyrosine_recombinase_XerCD"/>
</dbReference>
<dbReference type="HOGENOM" id="CLU_577267_0_0_0"/>
<evidence type="ECO:0000313" key="7">
    <source>
        <dbReference type="EMBL" id="ACB77625.1"/>
    </source>
</evidence>
<dbReference type="Pfam" id="PF00589">
    <property type="entry name" value="Phage_integrase"/>
    <property type="match status" value="1"/>
</dbReference>
<feature type="domain" description="Core-binding (CB)" evidence="6">
    <location>
        <begin position="91"/>
        <end position="178"/>
    </location>
</feature>
<dbReference type="Gene3D" id="1.10.443.10">
    <property type="entry name" value="Intergrase catalytic core"/>
    <property type="match status" value="1"/>
</dbReference>
<reference evidence="7 8" key="1">
    <citation type="journal article" date="2011" name="J. Bacteriol.">
        <title>Genome sequence of the verrucomicrobium Opitutus terrae PB90-1, an abundant inhabitant of rice paddy soil ecosystems.</title>
        <authorList>
            <person name="van Passel M.W."/>
            <person name="Kant R."/>
            <person name="Palva A."/>
            <person name="Copeland A."/>
            <person name="Lucas S."/>
            <person name="Lapidus A."/>
            <person name="Glavina del Rio T."/>
            <person name="Pitluck S."/>
            <person name="Goltsman E."/>
            <person name="Clum A."/>
            <person name="Sun H."/>
            <person name="Schmutz J."/>
            <person name="Larimer F.W."/>
            <person name="Land M.L."/>
            <person name="Hauser L."/>
            <person name="Kyrpides N."/>
            <person name="Mikhailova N."/>
            <person name="Richardson P.P."/>
            <person name="Janssen P.H."/>
            <person name="de Vos W.M."/>
            <person name="Smidt H."/>
        </authorList>
    </citation>
    <scope>NUCLEOTIDE SEQUENCE [LARGE SCALE GENOMIC DNA]</scope>
    <source>
        <strain evidence="8">DSM 11246 / JCM 15787 / PB90-1</strain>
    </source>
</reference>
<dbReference type="OrthoDB" id="185554at2"/>
<evidence type="ECO:0000256" key="4">
    <source>
        <dbReference type="PROSITE-ProRule" id="PRU01248"/>
    </source>
</evidence>
<keyword evidence="1" id="KW-0229">DNA integration</keyword>
<dbReference type="EMBL" id="CP001032">
    <property type="protein sequence ID" value="ACB77625.1"/>
    <property type="molecule type" value="Genomic_DNA"/>
</dbReference>
<dbReference type="Gene3D" id="1.10.150.130">
    <property type="match status" value="1"/>
</dbReference>
<dbReference type="SUPFAM" id="SSF56349">
    <property type="entry name" value="DNA breaking-rejoining enzymes"/>
    <property type="match status" value="1"/>
</dbReference>
<accession>B1ZRH5</accession>
<feature type="domain" description="Tyr recombinase" evidence="5">
    <location>
        <begin position="199"/>
        <end position="401"/>
    </location>
</feature>
<keyword evidence="2 4" id="KW-0238">DNA-binding</keyword>
<keyword evidence="8" id="KW-1185">Reference proteome</keyword>